<dbReference type="AlphaFoldDB" id="A0A383B6L7"/>
<name>A0A383B6L7_9ZZZZ</name>
<dbReference type="SUPFAM" id="SSF51695">
    <property type="entry name" value="PLC-like phosphodiesterases"/>
    <property type="match status" value="1"/>
</dbReference>
<dbReference type="Gene3D" id="3.20.20.190">
    <property type="entry name" value="Phosphatidylinositol (PI) phosphodiesterase"/>
    <property type="match status" value="1"/>
</dbReference>
<evidence type="ECO:0000313" key="2">
    <source>
        <dbReference type="EMBL" id="SVE15836.1"/>
    </source>
</evidence>
<dbReference type="PROSITE" id="PS51704">
    <property type="entry name" value="GP_PDE"/>
    <property type="match status" value="1"/>
</dbReference>
<dbReference type="EMBL" id="UINC01198050">
    <property type="protein sequence ID" value="SVE15836.1"/>
    <property type="molecule type" value="Genomic_DNA"/>
</dbReference>
<proteinExistence type="predicted"/>
<gene>
    <name evidence="2" type="ORF">METZ01_LOCUS468690</name>
</gene>
<dbReference type="InterPro" id="IPR030395">
    <property type="entry name" value="GP_PDE_dom"/>
</dbReference>
<dbReference type="GO" id="GO:0006629">
    <property type="term" value="P:lipid metabolic process"/>
    <property type="evidence" value="ECO:0007669"/>
    <property type="project" value="InterPro"/>
</dbReference>
<feature type="non-terminal residue" evidence="2">
    <location>
        <position position="169"/>
    </location>
</feature>
<feature type="domain" description="GP-PDE" evidence="1">
    <location>
        <begin position="4"/>
        <end position="169"/>
    </location>
</feature>
<evidence type="ECO:0000259" key="1">
    <source>
        <dbReference type="PROSITE" id="PS51704"/>
    </source>
</evidence>
<sequence length="169" mass="18525">MIHPLRIAHRGASTQAPENTLAALEMAIQEGVDLLEIDVRASADGEVVVIHDPTLDRTTDRTGLVAELTYDEILKADAGSWFSRKFAKEAIPTLAEVLELARHRAVVLIEIKADHMAEKVLQQIQAVDAQDGVVIQSFEAETVRRVNLIDPTTPTALLMGEFPKAPSRL</sequence>
<accession>A0A383B6L7</accession>
<dbReference type="InterPro" id="IPR017946">
    <property type="entry name" value="PLC-like_Pdiesterase_TIM-brl"/>
</dbReference>
<organism evidence="2">
    <name type="scientific">marine metagenome</name>
    <dbReference type="NCBI Taxonomy" id="408172"/>
    <lineage>
        <taxon>unclassified sequences</taxon>
        <taxon>metagenomes</taxon>
        <taxon>ecological metagenomes</taxon>
    </lineage>
</organism>
<dbReference type="GO" id="GO:0008081">
    <property type="term" value="F:phosphoric diester hydrolase activity"/>
    <property type="evidence" value="ECO:0007669"/>
    <property type="project" value="InterPro"/>
</dbReference>
<dbReference type="PANTHER" id="PTHR46211:SF1">
    <property type="entry name" value="GLYCEROPHOSPHODIESTER PHOSPHODIESTERASE, CYTOPLASMIC"/>
    <property type="match status" value="1"/>
</dbReference>
<dbReference type="PANTHER" id="PTHR46211">
    <property type="entry name" value="GLYCEROPHOSPHORYL DIESTER PHOSPHODIESTERASE"/>
    <property type="match status" value="1"/>
</dbReference>
<reference evidence="2" key="1">
    <citation type="submission" date="2018-05" db="EMBL/GenBank/DDBJ databases">
        <authorList>
            <person name="Lanie J.A."/>
            <person name="Ng W.-L."/>
            <person name="Kazmierczak K.M."/>
            <person name="Andrzejewski T.M."/>
            <person name="Davidsen T.M."/>
            <person name="Wayne K.J."/>
            <person name="Tettelin H."/>
            <person name="Glass J.I."/>
            <person name="Rusch D."/>
            <person name="Podicherti R."/>
            <person name="Tsui H.-C.T."/>
            <person name="Winkler M.E."/>
        </authorList>
    </citation>
    <scope>NUCLEOTIDE SEQUENCE</scope>
</reference>
<protein>
    <recommendedName>
        <fullName evidence="1">GP-PDE domain-containing protein</fullName>
    </recommendedName>
</protein>
<dbReference type="Pfam" id="PF03009">
    <property type="entry name" value="GDPD"/>
    <property type="match status" value="1"/>
</dbReference>